<sequence>MIFWLLLIIVTETRVARSREPPCLTKDICPCNTYCSEQADYSVKCYPCHSECEPSQGCDGPMSEQCRACKTGYTKQPGFSPCRASTCPVGTYGNQCKNQCHCHKNYLCVQGRCTGGQCERGRTGLPFCLEACPAQTFGLDCRLICHCKDQEDCNKIQGDCPSYQCDGEWDGPGCQRKLPKLYFPPQVLLSKCNNITLRWFSFDETDDIGQGPIGLYKVMMKQMNGDIWFNPVNVTDPDIVTDIQTDRSLKKAHVVSITSGLVADVEYTFRVDIVASEYDKLLKRAVPGEPSKAILYKCDSTPSCPFGTYGNECQNQCHCLNNDLCEQGLCNGGKCERGRTGLPFCLEVCPAQTFGLDCRLICHCKDQEDCNKIQGDCPSYQCDGEWDGPGCQRRLPRLNEPPSVLVSTCNRITLFWLPFDTTVDLGEGPVGLYKVMMKENKQTDFWLNPVNVTDLQPLKEIQTDSTSKMAHVASITSGLLPDVEYTFRVDLVGSEYGKLYSKAVPGLPSKATLHACKGACPAFTFGDTCQYQCHCERSEDCNKKTGVCWSETCHPDWFGPSCQRRLPKLRQPPRLIKSVCMNLTLEWDAFNESVDIGQGPVGQYMVYILSSQEDPTVAWYNVAQVTHLSGKQSYVTSVISGLREDYEFNFRVDVVGTENAMPLDKWAPGFVARYQNKCEFCPLKTFGAKCDKTCHCIGDQECDKVTGQCPSGRCHPDWYGLDCQKRLPMLIDPPRLQSSACMNITISWNTFNELSDVGQGPIDMYSIYFKPALSDATVSWTNVLNVSSSNSQKYIASIVDGMMPNVEYLFRVDVIGIDQRTENFKSTTGLSTCPILNSCKSRPSGTEVNSVGKYFIFVVAQTSLEGRAQEMRAFVQTYTPLNKTVYVVVLTKRFSSQTNKSRTKSVEVTRNVQFFSMTDLSDAAKQNIAWRDLIFNMFSNNEFGVTLLLEKAAVQLASMTVLPVAGWDVKYVCFGIKESQHVVVLNLKPGNDIIVLCSHSRLSHNFSMSEMFSAVYIDYCTTGSSSDSSFTGLSLSGTHPFGVITVDSLNYYTDFCEDVENFIGKEMPLPLSTFGQEFITIHSRLSDINEVFVVQALHAFTNVTMLKQNQNNSIDSYSFFIQQHLQNVLIEPKKYGTPAARSVVIRSSLPVQVIYVMQPPCPQTKQLVGDVSYTYLMPDHLFYNEYYVGIPAFLGVNVSVMMVILQTAIESLALNGQHLRESIAWENVVAKPGWSFGEKLLSSSSSRITADYLFGCYVYGVAEHKAFLHVAGYKSCFTVTPNMRPSDCLRNLTSRDALAARSKGTPAYDITWQTTVIVHLGLLCSYHILSDLKVKDSLS</sequence>
<dbReference type="InterPro" id="IPR013783">
    <property type="entry name" value="Ig-like_fold"/>
</dbReference>
<keyword evidence="3" id="KW-1185">Reference proteome</keyword>
<organism evidence="3 4">
    <name type="scientific">Biomphalaria glabrata</name>
    <name type="common">Bloodfluke planorb</name>
    <name type="synonym">Freshwater snail</name>
    <dbReference type="NCBI Taxonomy" id="6526"/>
    <lineage>
        <taxon>Eukaryota</taxon>
        <taxon>Metazoa</taxon>
        <taxon>Spiralia</taxon>
        <taxon>Lophotrochozoa</taxon>
        <taxon>Mollusca</taxon>
        <taxon>Gastropoda</taxon>
        <taxon>Heterobranchia</taxon>
        <taxon>Euthyneura</taxon>
        <taxon>Panpulmonata</taxon>
        <taxon>Hygrophila</taxon>
        <taxon>Lymnaeoidea</taxon>
        <taxon>Planorbidae</taxon>
        <taxon>Biomphalaria</taxon>
    </lineage>
</organism>
<dbReference type="InterPro" id="IPR003961">
    <property type="entry name" value="FN3_dom"/>
</dbReference>
<gene>
    <name evidence="4" type="primary">LOC106079930</name>
</gene>
<dbReference type="RefSeq" id="XP_055886085.1">
    <property type="nucleotide sequence ID" value="XM_056030110.1"/>
</dbReference>
<evidence type="ECO:0000313" key="4">
    <source>
        <dbReference type="RefSeq" id="XP_055886085.1"/>
    </source>
</evidence>
<evidence type="ECO:0000259" key="2">
    <source>
        <dbReference type="Pfam" id="PF17517"/>
    </source>
</evidence>
<keyword evidence="1" id="KW-0732">Signal</keyword>
<dbReference type="InterPro" id="IPR035234">
    <property type="entry name" value="IgGFc-bd_N"/>
</dbReference>
<dbReference type="PANTHER" id="PTHR26391:SF18">
    <property type="entry name" value="PROTEIN KINASE RECEPTOR TIE-1, PUTATIVE-RELATED"/>
    <property type="match status" value="1"/>
</dbReference>
<evidence type="ECO:0000313" key="3">
    <source>
        <dbReference type="Proteomes" id="UP001165740"/>
    </source>
</evidence>
<name>A0A9W3AFK5_BIOGL</name>
<dbReference type="Pfam" id="PF17517">
    <property type="entry name" value="IgGFc_binding"/>
    <property type="match status" value="1"/>
</dbReference>
<evidence type="ECO:0000256" key="1">
    <source>
        <dbReference type="SAM" id="SignalP"/>
    </source>
</evidence>
<dbReference type="InterPro" id="IPR036116">
    <property type="entry name" value="FN3_sf"/>
</dbReference>
<proteinExistence type="predicted"/>
<dbReference type="Proteomes" id="UP001165740">
    <property type="component" value="Chromosome 5"/>
</dbReference>
<dbReference type="CDD" id="cd00064">
    <property type="entry name" value="FU"/>
    <property type="match status" value="1"/>
</dbReference>
<feature type="signal peptide" evidence="1">
    <location>
        <begin position="1"/>
        <end position="18"/>
    </location>
</feature>
<protein>
    <submittedName>
        <fullName evidence="4">Uncharacterized protein LOC106079930 isoform X1</fullName>
    </submittedName>
</protein>
<accession>A0A9W3AFK5</accession>
<reference evidence="4" key="1">
    <citation type="submission" date="2025-08" db="UniProtKB">
        <authorList>
            <consortium name="RefSeq"/>
        </authorList>
    </citation>
    <scope>IDENTIFICATION</scope>
</reference>
<dbReference type="PANTHER" id="PTHR26391">
    <property type="entry name" value="INACTIVE TYROSINE-PROTEIN KINASE 7"/>
    <property type="match status" value="1"/>
</dbReference>
<dbReference type="CDD" id="cd00063">
    <property type="entry name" value="FN3"/>
    <property type="match status" value="1"/>
</dbReference>
<feature type="domain" description="IgGFc-binding protein N-terminal" evidence="2">
    <location>
        <begin position="960"/>
        <end position="1260"/>
    </location>
</feature>
<dbReference type="InterPro" id="IPR006212">
    <property type="entry name" value="Furin_repeat"/>
</dbReference>
<dbReference type="GeneID" id="106079930"/>
<dbReference type="SMART" id="SM00261">
    <property type="entry name" value="FU"/>
    <property type="match status" value="1"/>
</dbReference>
<feature type="chain" id="PRO_5040811927" evidence="1">
    <location>
        <begin position="19"/>
        <end position="1339"/>
    </location>
</feature>
<dbReference type="Gene3D" id="2.170.300.10">
    <property type="entry name" value="Tie2 ligand-binding domain superfamily"/>
    <property type="match status" value="4"/>
</dbReference>
<dbReference type="Gene3D" id="2.60.40.10">
    <property type="entry name" value="Immunoglobulins"/>
    <property type="match status" value="1"/>
</dbReference>
<dbReference type="SUPFAM" id="SSF49265">
    <property type="entry name" value="Fibronectin type III"/>
    <property type="match status" value="1"/>
</dbReference>
<dbReference type="OrthoDB" id="10559488at2759"/>